<keyword evidence="2" id="KW-1185">Reference proteome</keyword>
<reference evidence="1" key="1">
    <citation type="journal article" date="2022" name="bioRxiv">
        <title>Sequencing and chromosome-scale assembly of the giantPleurodeles waltlgenome.</title>
        <authorList>
            <person name="Brown T."/>
            <person name="Elewa A."/>
            <person name="Iarovenko S."/>
            <person name="Subramanian E."/>
            <person name="Araus A.J."/>
            <person name="Petzold A."/>
            <person name="Susuki M."/>
            <person name="Suzuki K.-i.T."/>
            <person name="Hayashi T."/>
            <person name="Toyoda A."/>
            <person name="Oliveira C."/>
            <person name="Osipova E."/>
            <person name="Leigh N.D."/>
            <person name="Simon A."/>
            <person name="Yun M.H."/>
        </authorList>
    </citation>
    <scope>NUCLEOTIDE SEQUENCE</scope>
    <source>
        <strain evidence="1">20211129_DDA</strain>
        <tissue evidence="1">Liver</tissue>
    </source>
</reference>
<accession>A0AAV7TVQ8</accession>
<dbReference type="EMBL" id="JANPWB010000006">
    <property type="protein sequence ID" value="KAJ1180315.1"/>
    <property type="molecule type" value="Genomic_DNA"/>
</dbReference>
<proteinExistence type="predicted"/>
<dbReference type="AlphaFoldDB" id="A0AAV7TVQ8"/>
<gene>
    <name evidence="1" type="ORF">NDU88_005537</name>
</gene>
<evidence type="ECO:0000313" key="2">
    <source>
        <dbReference type="Proteomes" id="UP001066276"/>
    </source>
</evidence>
<name>A0AAV7TVQ8_PLEWA</name>
<organism evidence="1 2">
    <name type="scientific">Pleurodeles waltl</name>
    <name type="common">Iberian ribbed newt</name>
    <dbReference type="NCBI Taxonomy" id="8319"/>
    <lineage>
        <taxon>Eukaryota</taxon>
        <taxon>Metazoa</taxon>
        <taxon>Chordata</taxon>
        <taxon>Craniata</taxon>
        <taxon>Vertebrata</taxon>
        <taxon>Euteleostomi</taxon>
        <taxon>Amphibia</taxon>
        <taxon>Batrachia</taxon>
        <taxon>Caudata</taxon>
        <taxon>Salamandroidea</taxon>
        <taxon>Salamandridae</taxon>
        <taxon>Pleurodelinae</taxon>
        <taxon>Pleurodeles</taxon>
    </lineage>
</organism>
<protein>
    <submittedName>
        <fullName evidence="1">Uncharacterized protein</fullName>
    </submittedName>
</protein>
<sequence length="105" mass="11052">MGIMGESLRVMVDSIASSSVEKRSCGQQLLLCQPHNQGEEMARARKRAAASPLGRLAKAAYLSALSRPEEAAFASRPSGDAAALFLARAISSPSQESRCAAGEKM</sequence>
<evidence type="ECO:0000313" key="1">
    <source>
        <dbReference type="EMBL" id="KAJ1180315.1"/>
    </source>
</evidence>
<dbReference type="Proteomes" id="UP001066276">
    <property type="component" value="Chromosome 3_2"/>
</dbReference>
<comment type="caution">
    <text evidence="1">The sequence shown here is derived from an EMBL/GenBank/DDBJ whole genome shotgun (WGS) entry which is preliminary data.</text>
</comment>